<dbReference type="InterPro" id="IPR008979">
    <property type="entry name" value="Galactose-bd-like_sf"/>
</dbReference>
<dbReference type="InterPro" id="IPR006588">
    <property type="entry name" value="Peptide_N_glycanase_PAW_dom"/>
</dbReference>
<organism evidence="2 3">
    <name type="scientific">Patiria miniata</name>
    <name type="common">Bat star</name>
    <name type="synonym">Asterina miniata</name>
    <dbReference type="NCBI Taxonomy" id="46514"/>
    <lineage>
        <taxon>Eukaryota</taxon>
        <taxon>Metazoa</taxon>
        <taxon>Echinodermata</taxon>
        <taxon>Eleutherozoa</taxon>
        <taxon>Asterozoa</taxon>
        <taxon>Asteroidea</taxon>
        <taxon>Valvatacea</taxon>
        <taxon>Valvatida</taxon>
        <taxon>Asterinidae</taxon>
        <taxon>Patiria</taxon>
    </lineage>
</organism>
<accession>A0A914B8T3</accession>
<evidence type="ECO:0000313" key="2">
    <source>
        <dbReference type="EnsemblMetazoa" id="XP_038072399.1"/>
    </source>
</evidence>
<dbReference type="GO" id="GO:0006516">
    <property type="term" value="P:glycoprotein catabolic process"/>
    <property type="evidence" value="ECO:0007669"/>
    <property type="project" value="InterPro"/>
</dbReference>
<dbReference type="SUPFAM" id="SSF49785">
    <property type="entry name" value="Galactose-binding domain-like"/>
    <property type="match status" value="1"/>
</dbReference>
<dbReference type="Pfam" id="PF04721">
    <property type="entry name" value="PAW"/>
    <property type="match status" value="1"/>
</dbReference>
<dbReference type="EnsemblMetazoa" id="XM_038216471.1">
    <property type="protein sequence ID" value="XP_038072399.1"/>
    <property type="gene ID" value="LOC119740955"/>
</dbReference>
<dbReference type="GO" id="GO:0005737">
    <property type="term" value="C:cytoplasm"/>
    <property type="evidence" value="ECO:0007669"/>
    <property type="project" value="InterPro"/>
</dbReference>
<dbReference type="AlphaFoldDB" id="A0A914B8T3"/>
<dbReference type="InterPro" id="IPR038680">
    <property type="entry name" value="PAW_sf"/>
</dbReference>
<feature type="domain" description="PAW" evidence="1">
    <location>
        <begin position="64"/>
        <end position="158"/>
    </location>
</feature>
<dbReference type="Gene3D" id="2.60.120.1020">
    <property type="entry name" value="Peptide N glycanase, PAW domain"/>
    <property type="match status" value="1"/>
</dbReference>
<dbReference type="SMART" id="SM00613">
    <property type="entry name" value="PAW"/>
    <property type="match status" value="1"/>
</dbReference>
<evidence type="ECO:0000313" key="3">
    <source>
        <dbReference type="Proteomes" id="UP000887568"/>
    </source>
</evidence>
<sequence>MGWTGRRRRFTAKRKPAKKVAAAMVTYYITSIKPSPLYHGESAMNGFELRNIVEGFVFTLTSRELSEKYIHVKYCSASDKYIRVSDDNKETADYRSCLYSSINMFRGQTAAGARQLVYVGRDRGDEEGNIEWRFDFQDTGLVIDQVTLVATARLYQNGQVKWRCGPQHQMDASLPVTEELVESVLRGSNITGQSDFNLTAYLSGGAGGSPYLNAQLFAIGREDYHKYPLDIKIRLKEKE</sequence>
<name>A0A914B8T3_PATMI</name>
<evidence type="ECO:0000259" key="1">
    <source>
        <dbReference type="SMART" id="SM00613"/>
    </source>
</evidence>
<dbReference type="Proteomes" id="UP000887568">
    <property type="component" value="Unplaced"/>
</dbReference>
<dbReference type="GeneID" id="119740955"/>
<proteinExistence type="predicted"/>
<dbReference type="OrthoDB" id="409136at2759"/>
<dbReference type="RefSeq" id="XP_038072399.1">
    <property type="nucleotide sequence ID" value="XM_038216471.1"/>
</dbReference>
<keyword evidence="3" id="KW-1185">Reference proteome</keyword>
<reference evidence="2" key="1">
    <citation type="submission" date="2022-11" db="UniProtKB">
        <authorList>
            <consortium name="EnsemblMetazoa"/>
        </authorList>
    </citation>
    <scope>IDENTIFICATION</scope>
</reference>
<protein>
    <recommendedName>
        <fullName evidence="1">PAW domain-containing protein</fullName>
    </recommendedName>
</protein>